<dbReference type="EMBL" id="FOAS01000007">
    <property type="protein sequence ID" value="SEK97502.1"/>
    <property type="molecule type" value="Genomic_DNA"/>
</dbReference>
<evidence type="ECO:0000256" key="7">
    <source>
        <dbReference type="ARBA" id="ARBA00023150"/>
    </source>
</evidence>
<dbReference type="GO" id="GO:0005525">
    <property type="term" value="F:GTP binding"/>
    <property type="evidence" value="ECO:0007669"/>
    <property type="project" value="UniProtKB-UniRule"/>
</dbReference>
<evidence type="ECO:0000256" key="5">
    <source>
        <dbReference type="ARBA" id="ARBA00022842"/>
    </source>
</evidence>
<dbReference type="GO" id="GO:0061603">
    <property type="term" value="F:molybdenum cofactor guanylyltransferase activity"/>
    <property type="evidence" value="ECO:0007669"/>
    <property type="project" value="UniProtKB-EC"/>
</dbReference>
<comment type="cofactor">
    <cofactor evidence="8">
        <name>Mg(2+)</name>
        <dbReference type="ChEBI" id="CHEBI:18420"/>
    </cofactor>
</comment>
<dbReference type="PANTHER" id="PTHR19136:SF81">
    <property type="entry name" value="MOLYBDENUM COFACTOR GUANYLYLTRANSFERASE"/>
    <property type="match status" value="1"/>
</dbReference>
<protein>
    <recommendedName>
        <fullName evidence="8">Molybdenum cofactor guanylyltransferase</fullName>
        <shortName evidence="8">MoCo guanylyltransferase</shortName>
        <ecNumber evidence="8">2.7.7.77</ecNumber>
    </recommendedName>
    <alternativeName>
        <fullName evidence="8">GTP:molybdopterin guanylyltransferase</fullName>
    </alternativeName>
    <alternativeName>
        <fullName evidence="8">Mo-MPT guanylyltransferase</fullName>
    </alternativeName>
    <alternativeName>
        <fullName evidence="8">Molybdopterin guanylyltransferase</fullName>
    </alternativeName>
    <alternativeName>
        <fullName evidence="8">Molybdopterin-guanine dinucleotide synthase</fullName>
        <shortName evidence="8">MGD synthase</shortName>
    </alternativeName>
</protein>
<dbReference type="STRING" id="1429083.GCA_001885685_00421"/>
<comment type="similarity">
    <text evidence="8">Belongs to the MobA family.</text>
</comment>
<keyword evidence="6 8" id="KW-0342">GTP-binding</keyword>
<dbReference type="GO" id="GO:1902758">
    <property type="term" value="P:bis(molybdopterin guanine dinucleotide)molybdenum biosynthetic process"/>
    <property type="evidence" value="ECO:0007669"/>
    <property type="project" value="TreeGrafter"/>
</dbReference>
<dbReference type="SUPFAM" id="SSF53448">
    <property type="entry name" value="Nucleotide-diphospho-sugar transferases"/>
    <property type="match status" value="1"/>
</dbReference>
<dbReference type="Pfam" id="PF12804">
    <property type="entry name" value="NTP_transf_3"/>
    <property type="match status" value="1"/>
</dbReference>
<dbReference type="HAMAP" id="MF_00316">
    <property type="entry name" value="MobA"/>
    <property type="match status" value="1"/>
</dbReference>
<dbReference type="NCBIfam" id="TIGR02665">
    <property type="entry name" value="molyb_mobA"/>
    <property type="match status" value="1"/>
</dbReference>
<keyword evidence="1 8" id="KW-0963">Cytoplasm</keyword>
<proteinExistence type="inferred from homology"/>
<dbReference type="AlphaFoldDB" id="A0A1H7LES1"/>
<evidence type="ECO:0000256" key="8">
    <source>
        <dbReference type="HAMAP-Rule" id="MF_00316"/>
    </source>
</evidence>
<accession>A0A1H7LES1</accession>
<dbReference type="InterPro" id="IPR029044">
    <property type="entry name" value="Nucleotide-diphossugar_trans"/>
</dbReference>
<keyword evidence="7 8" id="KW-0501">Molybdenum cofactor biosynthesis</keyword>
<dbReference type="InterPro" id="IPR025877">
    <property type="entry name" value="MobA-like_NTP_Trfase"/>
</dbReference>
<dbReference type="Gene3D" id="3.90.550.10">
    <property type="entry name" value="Spore Coat Polysaccharide Biosynthesis Protein SpsA, Chain A"/>
    <property type="match status" value="1"/>
</dbReference>
<evidence type="ECO:0000256" key="1">
    <source>
        <dbReference type="ARBA" id="ARBA00022490"/>
    </source>
</evidence>
<dbReference type="InterPro" id="IPR013482">
    <property type="entry name" value="Molybde_CF_guanTrfase"/>
</dbReference>
<comment type="caution">
    <text evidence="8">Lacks conserved residue(s) required for the propagation of feature annotation.</text>
</comment>
<comment type="function">
    <text evidence="8">Transfers a GMP moiety from GTP to Mo-molybdopterin (Mo-MPT) cofactor (Moco or molybdenum cofactor) to form Mo-molybdopterin guanine dinucleotide (Mo-MGD) cofactor.</text>
</comment>
<evidence type="ECO:0000259" key="9">
    <source>
        <dbReference type="Pfam" id="PF12804"/>
    </source>
</evidence>
<dbReference type="GO" id="GO:0046872">
    <property type="term" value="F:metal ion binding"/>
    <property type="evidence" value="ECO:0007669"/>
    <property type="project" value="UniProtKB-KW"/>
</dbReference>
<feature type="binding site" evidence="8">
    <location>
        <position position="104"/>
    </location>
    <ligand>
        <name>GTP</name>
        <dbReference type="ChEBI" id="CHEBI:37565"/>
    </ligand>
</feature>
<feature type="domain" description="MobA-like NTP transferase" evidence="9">
    <location>
        <begin position="9"/>
        <end position="160"/>
    </location>
</feature>
<keyword evidence="4 8" id="KW-0547">Nucleotide-binding</keyword>
<evidence type="ECO:0000313" key="10">
    <source>
        <dbReference type="EMBL" id="SEK97502.1"/>
    </source>
</evidence>
<sequence length="187" mass="20201">MVEWPSYSAAVLAGGKAQRMGGVDKGLLDWHGQPLVEWVRQALGEPQAWLVSANRNQAHYAALGWQVVEDPALAGVEPFAGPLLGLLALLRACPTPWLLVSPCDTPDLPADFAQRLIGAGAQVVCATDGERIHPLHLWLPTQLADSLEAYLRSGERRVMGWVMAQQPALVSFADQPQSLRNLNSLPG</sequence>
<dbReference type="CDD" id="cd02503">
    <property type="entry name" value="MobA"/>
    <property type="match status" value="1"/>
</dbReference>
<dbReference type="EC" id="2.7.7.77" evidence="8"/>
<comment type="subcellular location">
    <subcellularLocation>
        <location evidence="8">Cytoplasm</location>
    </subcellularLocation>
</comment>
<dbReference type="Proteomes" id="UP000185766">
    <property type="component" value="Unassembled WGS sequence"/>
</dbReference>
<feature type="binding site" evidence="8">
    <location>
        <begin position="12"/>
        <end position="14"/>
    </location>
    <ligand>
        <name>GTP</name>
        <dbReference type="ChEBI" id="CHEBI:37565"/>
    </ligand>
</feature>
<keyword evidence="5 8" id="KW-0460">Magnesium</keyword>
<name>A0A1H7LES1_9GAMM</name>
<dbReference type="GO" id="GO:0005737">
    <property type="term" value="C:cytoplasm"/>
    <property type="evidence" value="ECO:0007669"/>
    <property type="project" value="UniProtKB-SubCell"/>
</dbReference>
<evidence type="ECO:0000313" key="11">
    <source>
        <dbReference type="Proteomes" id="UP000185766"/>
    </source>
</evidence>
<evidence type="ECO:0000256" key="3">
    <source>
        <dbReference type="ARBA" id="ARBA00022723"/>
    </source>
</evidence>
<keyword evidence="3 8" id="KW-0479">Metal-binding</keyword>
<feature type="binding site" evidence="8">
    <location>
        <position position="70"/>
    </location>
    <ligand>
        <name>GTP</name>
        <dbReference type="ChEBI" id="CHEBI:37565"/>
    </ligand>
</feature>
<comment type="catalytic activity">
    <reaction evidence="8">
        <text>Mo-molybdopterin + GTP + H(+) = Mo-molybdopterin guanine dinucleotide + diphosphate</text>
        <dbReference type="Rhea" id="RHEA:34243"/>
        <dbReference type="ChEBI" id="CHEBI:15378"/>
        <dbReference type="ChEBI" id="CHEBI:33019"/>
        <dbReference type="ChEBI" id="CHEBI:37565"/>
        <dbReference type="ChEBI" id="CHEBI:71302"/>
        <dbReference type="ChEBI" id="CHEBI:71310"/>
        <dbReference type="EC" id="2.7.7.77"/>
    </reaction>
</comment>
<keyword evidence="2 8" id="KW-0808">Transferase</keyword>
<evidence type="ECO:0000256" key="6">
    <source>
        <dbReference type="ARBA" id="ARBA00023134"/>
    </source>
</evidence>
<dbReference type="RefSeq" id="WP_074867065.1">
    <property type="nucleotide sequence ID" value="NZ_FOAS01000007.1"/>
</dbReference>
<reference evidence="10 11" key="1">
    <citation type="submission" date="2016-10" db="EMBL/GenBank/DDBJ databases">
        <authorList>
            <person name="de Groot N.N."/>
        </authorList>
    </citation>
    <scope>NUCLEOTIDE SEQUENCE [LARGE SCALE GENOMIC DNA]</scope>
    <source>
        <strain evidence="10 11">JCM 19513</strain>
    </source>
</reference>
<comment type="domain">
    <text evidence="8">The N-terminal domain determines nucleotide recognition and specific binding, while the C-terminal domain determines the specific binding to the target protein.</text>
</comment>
<feature type="binding site" evidence="8">
    <location>
        <position position="104"/>
    </location>
    <ligand>
        <name>Mg(2+)</name>
        <dbReference type="ChEBI" id="CHEBI:18420"/>
    </ligand>
</feature>
<organism evidence="10 11">
    <name type="scientific">Atopomonas hussainii</name>
    <dbReference type="NCBI Taxonomy" id="1429083"/>
    <lineage>
        <taxon>Bacteria</taxon>
        <taxon>Pseudomonadati</taxon>
        <taxon>Pseudomonadota</taxon>
        <taxon>Gammaproteobacteria</taxon>
        <taxon>Pseudomonadales</taxon>
        <taxon>Pseudomonadaceae</taxon>
        <taxon>Atopomonas</taxon>
    </lineage>
</organism>
<evidence type="ECO:0000256" key="2">
    <source>
        <dbReference type="ARBA" id="ARBA00022679"/>
    </source>
</evidence>
<comment type="subunit">
    <text evidence="8">Monomer.</text>
</comment>
<gene>
    <name evidence="8" type="primary">mobA</name>
    <name evidence="10" type="ORF">SAMN05216214_1071</name>
</gene>
<evidence type="ECO:0000256" key="4">
    <source>
        <dbReference type="ARBA" id="ARBA00022741"/>
    </source>
</evidence>
<keyword evidence="11" id="KW-1185">Reference proteome</keyword>
<feature type="binding site" evidence="8">
    <location>
        <position position="25"/>
    </location>
    <ligand>
        <name>GTP</name>
        <dbReference type="ChEBI" id="CHEBI:37565"/>
    </ligand>
</feature>
<dbReference type="PANTHER" id="PTHR19136">
    <property type="entry name" value="MOLYBDENUM COFACTOR GUANYLYLTRANSFERASE"/>
    <property type="match status" value="1"/>
</dbReference>